<comment type="subunit">
    <text evidence="6">Homodimer.</text>
</comment>
<keyword evidence="2 6" id="KW-0479">Metal-binding</keyword>
<dbReference type="Pfam" id="PF04794">
    <property type="entry name" value="YdjC"/>
    <property type="match status" value="1"/>
</dbReference>
<dbReference type="GO" id="GO:0019213">
    <property type="term" value="F:deacetylase activity"/>
    <property type="evidence" value="ECO:0007669"/>
    <property type="project" value="TreeGrafter"/>
</dbReference>
<evidence type="ECO:0000313" key="7">
    <source>
        <dbReference type="EMBL" id="SMA49915.1"/>
    </source>
</evidence>
<gene>
    <name evidence="7" type="ORF">EHSB41UT_03706</name>
</gene>
<evidence type="ECO:0000256" key="3">
    <source>
        <dbReference type="ARBA" id="ARBA00022801"/>
    </source>
</evidence>
<organism evidence="7 8">
    <name type="scientific">Parendozoicomonas haliclonae</name>
    <dbReference type="NCBI Taxonomy" id="1960125"/>
    <lineage>
        <taxon>Bacteria</taxon>
        <taxon>Pseudomonadati</taxon>
        <taxon>Pseudomonadota</taxon>
        <taxon>Gammaproteobacteria</taxon>
        <taxon>Oceanospirillales</taxon>
        <taxon>Endozoicomonadaceae</taxon>
        <taxon>Parendozoicomonas</taxon>
    </lineage>
</organism>
<dbReference type="RefSeq" id="WP_087112361.1">
    <property type="nucleotide sequence ID" value="NZ_CBCSCN010000011.1"/>
</dbReference>
<dbReference type="InterPro" id="IPR022948">
    <property type="entry name" value="COD_ChbG_bac"/>
</dbReference>
<keyword evidence="4 6" id="KW-0460">Magnesium</keyword>
<dbReference type="Proteomes" id="UP000196573">
    <property type="component" value="Unassembled WGS sequence"/>
</dbReference>
<dbReference type="NCBIfam" id="NF002559">
    <property type="entry name" value="PRK02134.1"/>
    <property type="match status" value="1"/>
</dbReference>
<dbReference type="EC" id="3.5.1.-" evidence="6"/>
<dbReference type="CDD" id="cd10803">
    <property type="entry name" value="YdjC_EF3048_like"/>
    <property type="match status" value="1"/>
</dbReference>
<evidence type="ECO:0000256" key="1">
    <source>
        <dbReference type="ARBA" id="ARBA00001946"/>
    </source>
</evidence>
<keyword evidence="5 6" id="KW-0119">Carbohydrate metabolism</keyword>
<dbReference type="OrthoDB" id="9774177at2"/>
<dbReference type="PANTHER" id="PTHR31609:SF1">
    <property type="entry name" value="CARBOHYDRATE DEACETYLASE"/>
    <property type="match status" value="1"/>
</dbReference>
<sequence>MKLIINADDFGLTRGVNLGIIEACHQGVVRSATVMAGMPATEHAAELARQTPALRTGIHLRLTAGAPMASNVSSLLGDDYHLQKQAAFWANTAMVSAEIERELRAQIDSLIALGFQLTHIDGHHHCHTHPLVAPVVEQLSYEYRLPVRPCLQPVVYQNTRLSFTDKFYGDDLKVESLLDIVKAAREETDVLEVMCHPALVDEPLSQISNYSLPRTRELAILTDSDLPDELTRLGVSLADYSHISFPRT</sequence>
<keyword evidence="8" id="KW-1185">Reference proteome</keyword>
<dbReference type="Gene3D" id="3.20.20.370">
    <property type="entry name" value="Glycoside hydrolase/deacetylase"/>
    <property type="match status" value="1"/>
</dbReference>
<comment type="function">
    <text evidence="6">Probably catalyzes the deacetylation of acetylated carbohydrates an important step in the degradation of oligosaccharides.</text>
</comment>
<keyword evidence="3 6" id="KW-0378">Hydrolase</keyword>
<evidence type="ECO:0000256" key="5">
    <source>
        <dbReference type="ARBA" id="ARBA00023277"/>
    </source>
</evidence>
<dbReference type="EMBL" id="FWPT01000009">
    <property type="protein sequence ID" value="SMA49915.1"/>
    <property type="molecule type" value="Genomic_DNA"/>
</dbReference>
<dbReference type="SUPFAM" id="SSF88713">
    <property type="entry name" value="Glycoside hydrolase/deacetylase"/>
    <property type="match status" value="1"/>
</dbReference>
<proteinExistence type="inferred from homology"/>
<reference evidence="7 8" key="1">
    <citation type="submission" date="2017-03" db="EMBL/GenBank/DDBJ databases">
        <authorList>
            <person name="Afonso C.L."/>
            <person name="Miller P.J."/>
            <person name="Scott M.A."/>
            <person name="Spackman E."/>
            <person name="Goraichik I."/>
            <person name="Dimitrov K.M."/>
            <person name="Suarez D.L."/>
            <person name="Swayne D.E."/>
        </authorList>
    </citation>
    <scope>NUCLEOTIDE SEQUENCE [LARGE SCALE GENOMIC DNA]</scope>
    <source>
        <strain evidence="7">SB41UT1</strain>
    </source>
</reference>
<dbReference type="GO" id="GO:0000272">
    <property type="term" value="P:polysaccharide catabolic process"/>
    <property type="evidence" value="ECO:0007669"/>
    <property type="project" value="InterPro"/>
</dbReference>
<comment type="cofactor">
    <cofactor evidence="1 6">
        <name>Mg(2+)</name>
        <dbReference type="ChEBI" id="CHEBI:18420"/>
    </cofactor>
</comment>
<dbReference type="GO" id="GO:0016811">
    <property type="term" value="F:hydrolase activity, acting on carbon-nitrogen (but not peptide) bonds, in linear amides"/>
    <property type="evidence" value="ECO:0007669"/>
    <property type="project" value="UniProtKB-UniRule"/>
</dbReference>
<dbReference type="InterPro" id="IPR011330">
    <property type="entry name" value="Glyco_hydro/deAcase_b/a-brl"/>
</dbReference>
<dbReference type="GO" id="GO:0046872">
    <property type="term" value="F:metal ion binding"/>
    <property type="evidence" value="ECO:0007669"/>
    <property type="project" value="UniProtKB-KW"/>
</dbReference>
<feature type="binding site" evidence="6">
    <location>
        <position position="59"/>
    </location>
    <ligand>
        <name>Mg(2+)</name>
        <dbReference type="ChEBI" id="CHEBI:18420"/>
    </ligand>
</feature>
<feature type="binding site" evidence="6">
    <location>
        <position position="123"/>
    </location>
    <ligand>
        <name>Mg(2+)</name>
        <dbReference type="ChEBI" id="CHEBI:18420"/>
    </ligand>
</feature>
<name>A0A1X7ANS7_9GAMM</name>
<dbReference type="InterPro" id="IPR006879">
    <property type="entry name" value="YdjC-like"/>
</dbReference>
<dbReference type="AlphaFoldDB" id="A0A1X7ANS7"/>
<comment type="similarity">
    <text evidence="6">Belongs to the YdjC deacetylase family.</text>
</comment>
<evidence type="ECO:0000313" key="8">
    <source>
        <dbReference type="Proteomes" id="UP000196573"/>
    </source>
</evidence>
<dbReference type="PANTHER" id="PTHR31609">
    <property type="entry name" value="YDJC DEACETYLASE FAMILY MEMBER"/>
    <property type="match status" value="1"/>
</dbReference>
<evidence type="ECO:0000256" key="2">
    <source>
        <dbReference type="ARBA" id="ARBA00022723"/>
    </source>
</evidence>
<evidence type="ECO:0000256" key="4">
    <source>
        <dbReference type="ARBA" id="ARBA00022842"/>
    </source>
</evidence>
<dbReference type="HAMAP" id="MF_01246">
    <property type="entry name" value="COD"/>
    <property type="match status" value="1"/>
</dbReference>
<evidence type="ECO:0000256" key="6">
    <source>
        <dbReference type="HAMAP-Rule" id="MF_01246"/>
    </source>
</evidence>
<accession>A0A1X7ANS7</accession>
<protein>
    <recommendedName>
        <fullName evidence="6">Carbohydrate deacetylase</fullName>
        <ecNumber evidence="6">3.5.1.-</ecNumber>
    </recommendedName>
</protein>